<name>A0A7C6EIP2_UNCW3</name>
<accession>A0A7C6EIP2</accession>
<comment type="caution">
    <text evidence="2">The sequence shown here is derived from an EMBL/GenBank/DDBJ whole genome shotgun (WGS) entry which is preliminary data.</text>
</comment>
<organism evidence="2">
    <name type="scientific">candidate division WOR-3 bacterium</name>
    <dbReference type="NCBI Taxonomy" id="2052148"/>
    <lineage>
        <taxon>Bacteria</taxon>
        <taxon>Bacteria division WOR-3</taxon>
    </lineage>
</organism>
<evidence type="ECO:0000313" key="1">
    <source>
        <dbReference type="EMBL" id="HDY58319.1"/>
    </source>
</evidence>
<sequence>MAHIDKFLCPYCLFTSKYIDLIINQEGDYVCPECNTTFFYEEIMQLYGLTQIIDDRRFEDREPFAL</sequence>
<evidence type="ECO:0000313" key="2">
    <source>
        <dbReference type="EMBL" id="HHS62065.1"/>
    </source>
</evidence>
<gene>
    <name evidence="1" type="ORF">ENP86_02020</name>
    <name evidence="2" type="ORF">ENV70_00410</name>
</gene>
<reference evidence="2" key="1">
    <citation type="journal article" date="2020" name="mSystems">
        <title>Genome- and Community-Level Interaction Insights into Carbon Utilization and Element Cycling Functions of Hydrothermarchaeota in Hydrothermal Sediment.</title>
        <authorList>
            <person name="Zhou Z."/>
            <person name="Liu Y."/>
            <person name="Xu W."/>
            <person name="Pan J."/>
            <person name="Luo Z.H."/>
            <person name="Li M."/>
        </authorList>
    </citation>
    <scope>NUCLEOTIDE SEQUENCE [LARGE SCALE GENOMIC DNA]</scope>
    <source>
        <strain evidence="1">SpSt-258</strain>
        <strain evidence="2">SpSt-783</strain>
    </source>
</reference>
<proteinExistence type="predicted"/>
<protein>
    <submittedName>
        <fullName evidence="2">Uncharacterized protein</fullName>
    </submittedName>
</protein>
<dbReference type="EMBL" id="DSKY01000006">
    <property type="protein sequence ID" value="HDY58319.1"/>
    <property type="molecule type" value="Genomic_DNA"/>
</dbReference>
<dbReference type="AlphaFoldDB" id="A0A7C6EIP2"/>
<dbReference type="EMBL" id="DTHJ01000008">
    <property type="protein sequence ID" value="HHS62065.1"/>
    <property type="molecule type" value="Genomic_DNA"/>
</dbReference>